<sequence>MAVGSRGGGSPGAPVAAFLLFLLWPVAMVLAAWLWGSGPMASVLARIGMGGQIVSERVYVGLRRPHAEVVVLEEGATRPLRHVGNHSPSGFEWGYGGSGPADLARSLLADATGDDDLAGWMEQDFKWGVVARLPHDEWELPQADVLVWVERLLAEHPARR</sequence>
<accession>A0A6F8ZIA9</accession>
<gene>
    <name evidence="2" type="ORF">R50_2031</name>
</gene>
<keyword evidence="1" id="KW-0472">Membrane</keyword>
<protein>
    <submittedName>
        <fullName evidence="2">Uncharacterized protein</fullName>
    </submittedName>
</protein>
<evidence type="ECO:0000313" key="2">
    <source>
        <dbReference type="EMBL" id="CAB1129528.1"/>
    </source>
</evidence>
<keyword evidence="3" id="KW-1185">Reference proteome</keyword>
<dbReference type="AlphaFoldDB" id="A0A6F8ZIA9"/>
<proteinExistence type="predicted"/>
<dbReference type="Pfam" id="PF19663">
    <property type="entry name" value="DUF6166"/>
    <property type="match status" value="1"/>
</dbReference>
<reference evidence="2 3" key="1">
    <citation type="submission" date="2020-02" db="EMBL/GenBank/DDBJ databases">
        <authorList>
            <person name="Hogendoorn C."/>
        </authorList>
    </citation>
    <scope>NUCLEOTIDE SEQUENCE [LARGE SCALE GENOMIC DNA]</scope>
    <source>
        <strain evidence="2">R501</strain>
    </source>
</reference>
<dbReference type="Proteomes" id="UP000503399">
    <property type="component" value="Chromosome"/>
</dbReference>
<organism evidence="2 3">
    <name type="scientific">Candidatus Hydrogenisulfobacillus filiaventi</name>
    <dbReference type="NCBI Taxonomy" id="2707344"/>
    <lineage>
        <taxon>Bacteria</taxon>
        <taxon>Bacillati</taxon>
        <taxon>Bacillota</taxon>
        <taxon>Clostridia</taxon>
        <taxon>Eubacteriales</taxon>
        <taxon>Clostridiales Family XVII. Incertae Sedis</taxon>
        <taxon>Candidatus Hydrogenisulfobacillus</taxon>
    </lineage>
</organism>
<dbReference type="KEGG" id="hfv:R50_2031"/>
<keyword evidence="1" id="KW-1133">Transmembrane helix</keyword>
<dbReference type="InterPro" id="IPR046164">
    <property type="entry name" value="DUF6166"/>
</dbReference>
<dbReference type="EMBL" id="LR778114">
    <property type="protein sequence ID" value="CAB1129528.1"/>
    <property type="molecule type" value="Genomic_DNA"/>
</dbReference>
<keyword evidence="1" id="KW-0812">Transmembrane</keyword>
<evidence type="ECO:0000256" key="1">
    <source>
        <dbReference type="SAM" id="Phobius"/>
    </source>
</evidence>
<name>A0A6F8ZIA9_9FIRM</name>
<feature type="transmembrane region" description="Helical" evidence="1">
    <location>
        <begin position="15"/>
        <end position="36"/>
    </location>
</feature>
<evidence type="ECO:0000313" key="3">
    <source>
        <dbReference type="Proteomes" id="UP000503399"/>
    </source>
</evidence>